<feature type="transmembrane region" description="Helical" evidence="6">
    <location>
        <begin position="91"/>
        <end position="111"/>
    </location>
</feature>
<feature type="transmembrane region" description="Helical" evidence="6">
    <location>
        <begin position="322"/>
        <end position="343"/>
    </location>
</feature>
<dbReference type="PROSITE" id="PS50929">
    <property type="entry name" value="ABC_TM1F"/>
    <property type="match status" value="1"/>
</dbReference>
<dbReference type="AlphaFoldDB" id="A0A7W8AIK8"/>
<keyword evidence="3 6" id="KW-0812">Transmembrane</keyword>
<evidence type="ECO:0000259" key="7">
    <source>
        <dbReference type="PROSITE" id="PS50929"/>
    </source>
</evidence>
<sequence>MQQLKEVISVPHQQDPQSDSHLPDIPFFTQLGILRRLLNSSEEFLKLAAMSVTLLLILLATAYGQVTLNQWNVPFYNSIEQRDVPEFIRQLQIFVFIAAGLLVLNVAQNWFQQTLSVVMRKAIVKNLLDCWLHGNKASKLDKTGFYAQNPDQRIHQDTRQLADSTTGLTIGFIQSSILLFSFIGILWNVSEGFVFRYNGYEFSLPGYMVWAAILYVGLASALSRLVGRGLVKLNAAREAQEAEFRTALVKIISENDNYPMANESERKIGFLRGKFQGLYSSIKKLILMETNLTWISSGFGWMAIVVPILAAAPIYFSGGLNFGGLMMTVGAFNQVYSALRWYVNNYQAIAEWRAHLLRITGFHTLLLTE</sequence>
<accession>A0A7W8AIK8</accession>
<evidence type="ECO:0000313" key="8">
    <source>
        <dbReference type="EMBL" id="MBB5089950.1"/>
    </source>
</evidence>
<dbReference type="SUPFAM" id="SSF90123">
    <property type="entry name" value="ABC transporter transmembrane region"/>
    <property type="match status" value="1"/>
</dbReference>
<feature type="transmembrane region" description="Helical" evidence="6">
    <location>
        <begin position="207"/>
        <end position="227"/>
    </location>
</feature>
<organism evidence="8 9">
    <name type="scientific">Pseudochrobactrum saccharolyticum</name>
    <dbReference type="NCBI Taxonomy" id="354352"/>
    <lineage>
        <taxon>Bacteria</taxon>
        <taxon>Pseudomonadati</taxon>
        <taxon>Pseudomonadota</taxon>
        <taxon>Alphaproteobacteria</taxon>
        <taxon>Hyphomicrobiales</taxon>
        <taxon>Brucellaceae</taxon>
        <taxon>Pseudochrobactrum</taxon>
    </lineage>
</organism>
<dbReference type="Proteomes" id="UP000531231">
    <property type="component" value="Unassembled WGS sequence"/>
</dbReference>
<protein>
    <submittedName>
        <fullName evidence="8">Putative ATP-binding cassette transporter</fullName>
    </submittedName>
</protein>
<keyword evidence="9" id="KW-1185">Reference proteome</keyword>
<dbReference type="InterPro" id="IPR050835">
    <property type="entry name" value="ABC_transporter_sub-D"/>
</dbReference>
<feature type="transmembrane region" description="Helical" evidence="6">
    <location>
        <begin position="292"/>
        <end position="316"/>
    </location>
</feature>
<dbReference type="GO" id="GO:0005524">
    <property type="term" value="F:ATP binding"/>
    <property type="evidence" value="ECO:0007669"/>
    <property type="project" value="UniProtKB-KW"/>
</dbReference>
<evidence type="ECO:0000313" key="9">
    <source>
        <dbReference type="Proteomes" id="UP000531231"/>
    </source>
</evidence>
<dbReference type="InterPro" id="IPR011527">
    <property type="entry name" value="ABC1_TM_dom"/>
</dbReference>
<dbReference type="GO" id="GO:0005886">
    <property type="term" value="C:plasma membrane"/>
    <property type="evidence" value="ECO:0007669"/>
    <property type="project" value="UniProtKB-SubCell"/>
</dbReference>
<comment type="subcellular location">
    <subcellularLocation>
        <location evidence="1">Cell membrane</location>
        <topology evidence="1">Multi-pass membrane protein</topology>
    </subcellularLocation>
</comment>
<reference evidence="8 9" key="1">
    <citation type="submission" date="2020-08" db="EMBL/GenBank/DDBJ databases">
        <title>Genomic Encyclopedia of Type Strains, Phase IV (KMG-IV): sequencing the most valuable type-strain genomes for metagenomic binning, comparative biology and taxonomic classification.</title>
        <authorList>
            <person name="Goeker M."/>
        </authorList>
    </citation>
    <scope>NUCLEOTIDE SEQUENCE [LARGE SCALE GENOMIC DNA]</scope>
    <source>
        <strain evidence="8 9">DSM 25620</strain>
    </source>
</reference>
<comment type="caution">
    <text evidence="8">The sequence shown here is derived from an EMBL/GenBank/DDBJ whole genome shotgun (WGS) entry which is preliminary data.</text>
</comment>
<evidence type="ECO:0000256" key="6">
    <source>
        <dbReference type="SAM" id="Phobius"/>
    </source>
</evidence>
<keyword evidence="5 6" id="KW-0472">Membrane</keyword>
<keyword evidence="4 6" id="KW-1133">Transmembrane helix</keyword>
<evidence type="ECO:0000256" key="4">
    <source>
        <dbReference type="ARBA" id="ARBA00022989"/>
    </source>
</evidence>
<dbReference type="Gene3D" id="1.20.1560.10">
    <property type="entry name" value="ABC transporter type 1, transmembrane domain"/>
    <property type="match status" value="1"/>
</dbReference>
<feature type="transmembrane region" description="Helical" evidence="6">
    <location>
        <begin position="168"/>
        <end position="187"/>
    </location>
</feature>
<evidence type="ECO:0000256" key="2">
    <source>
        <dbReference type="ARBA" id="ARBA00022448"/>
    </source>
</evidence>
<keyword evidence="8" id="KW-0547">Nucleotide-binding</keyword>
<dbReference type="GO" id="GO:0140359">
    <property type="term" value="F:ABC-type transporter activity"/>
    <property type="evidence" value="ECO:0007669"/>
    <property type="project" value="InterPro"/>
</dbReference>
<dbReference type="RefSeq" id="WP_022710158.1">
    <property type="nucleotide sequence ID" value="NZ_JACHIL010000001.1"/>
</dbReference>
<evidence type="ECO:0000256" key="5">
    <source>
        <dbReference type="ARBA" id="ARBA00023136"/>
    </source>
</evidence>
<keyword evidence="8" id="KW-0067">ATP-binding</keyword>
<name>A0A7W8AIK8_9HYPH</name>
<gene>
    <name evidence="8" type="ORF">HNQ68_000462</name>
</gene>
<proteinExistence type="predicted"/>
<dbReference type="PANTHER" id="PTHR11384:SF59">
    <property type="entry name" value="LYSOSOMAL COBALAMIN TRANSPORTER ABCD4"/>
    <property type="match status" value="1"/>
</dbReference>
<dbReference type="Pfam" id="PF06472">
    <property type="entry name" value="ABC_membrane_2"/>
    <property type="match status" value="1"/>
</dbReference>
<feature type="transmembrane region" description="Helical" evidence="6">
    <location>
        <begin position="44"/>
        <end position="66"/>
    </location>
</feature>
<dbReference type="InterPro" id="IPR036640">
    <property type="entry name" value="ABC1_TM_sf"/>
</dbReference>
<dbReference type="EMBL" id="JACHIL010000001">
    <property type="protein sequence ID" value="MBB5089950.1"/>
    <property type="molecule type" value="Genomic_DNA"/>
</dbReference>
<keyword evidence="2" id="KW-0813">Transport</keyword>
<dbReference type="PANTHER" id="PTHR11384">
    <property type="entry name" value="ATP-BINDING CASSETTE, SUB-FAMILY D MEMBER"/>
    <property type="match status" value="1"/>
</dbReference>
<evidence type="ECO:0000256" key="1">
    <source>
        <dbReference type="ARBA" id="ARBA00004651"/>
    </source>
</evidence>
<feature type="domain" description="ABC transmembrane type-1" evidence="7">
    <location>
        <begin position="52"/>
        <end position="351"/>
    </location>
</feature>
<evidence type="ECO:0000256" key="3">
    <source>
        <dbReference type="ARBA" id="ARBA00022692"/>
    </source>
</evidence>